<dbReference type="SUPFAM" id="SSF46689">
    <property type="entry name" value="Homeodomain-like"/>
    <property type="match status" value="1"/>
</dbReference>
<name>A0A6M0CTJ3_9PSED</name>
<comment type="caution">
    <text evidence="2">The sequence shown here is derived from an EMBL/GenBank/DDBJ whole genome shotgun (WGS) entry which is preliminary data.</text>
</comment>
<proteinExistence type="predicted"/>
<evidence type="ECO:0000259" key="1">
    <source>
        <dbReference type="Pfam" id="PF02954"/>
    </source>
</evidence>
<sequence>DLRQALDLYQRQLIEACLARHQHNWASAARELGLDRANLSRLARRLGLR</sequence>
<dbReference type="InterPro" id="IPR002197">
    <property type="entry name" value="HTH_Fis"/>
</dbReference>
<evidence type="ECO:0000313" key="2">
    <source>
        <dbReference type="EMBL" id="NER60925.1"/>
    </source>
</evidence>
<feature type="domain" description="DNA binding HTH" evidence="1">
    <location>
        <begin position="10"/>
        <end position="41"/>
    </location>
</feature>
<feature type="non-terminal residue" evidence="2">
    <location>
        <position position="1"/>
    </location>
</feature>
<accession>A0A6M0CTJ3</accession>
<evidence type="ECO:0000313" key="3">
    <source>
        <dbReference type="Proteomes" id="UP000480410"/>
    </source>
</evidence>
<reference evidence="2 3" key="1">
    <citation type="submission" date="2020-02" db="EMBL/GenBank/DDBJ databases">
        <title>Broccoli isolated Pseudomonas sp.</title>
        <authorList>
            <person name="Fujikawa T."/>
            <person name="Sawada H."/>
        </authorList>
    </citation>
    <scope>NUCLEOTIDE SEQUENCE [LARGE SCALE GENOMIC DNA]</scope>
    <source>
        <strain evidence="2 3">MAFF212428</strain>
    </source>
</reference>
<gene>
    <name evidence="2" type="ORF">G3435_14970</name>
</gene>
<dbReference type="InterPro" id="IPR009057">
    <property type="entry name" value="Homeodomain-like_sf"/>
</dbReference>
<protein>
    <recommendedName>
        <fullName evidence="1">DNA binding HTH domain-containing protein</fullName>
    </recommendedName>
</protein>
<dbReference type="AlphaFoldDB" id="A0A6M0CTJ3"/>
<organism evidence="2 3">
    <name type="scientific">Pseudomonas brassicae</name>
    <dbReference type="NCBI Taxonomy" id="2708063"/>
    <lineage>
        <taxon>Bacteria</taxon>
        <taxon>Pseudomonadati</taxon>
        <taxon>Pseudomonadota</taxon>
        <taxon>Gammaproteobacteria</taxon>
        <taxon>Pseudomonadales</taxon>
        <taxon>Pseudomonadaceae</taxon>
        <taxon>Pseudomonas</taxon>
    </lineage>
</organism>
<dbReference type="GO" id="GO:0043565">
    <property type="term" value="F:sequence-specific DNA binding"/>
    <property type="evidence" value="ECO:0007669"/>
    <property type="project" value="InterPro"/>
</dbReference>
<dbReference type="Proteomes" id="UP000480410">
    <property type="component" value="Unassembled WGS sequence"/>
</dbReference>
<dbReference type="Pfam" id="PF02954">
    <property type="entry name" value="HTH_8"/>
    <property type="match status" value="1"/>
</dbReference>
<dbReference type="Gene3D" id="1.10.10.60">
    <property type="entry name" value="Homeodomain-like"/>
    <property type="match status" value="1"/>
</dbReference>
<dbReference type="PRINTS" id="PR01590">
    <property type="entry name" value="HTHFIS"/>
</dbReference>
<dbReference type="EMBL" id="JAAHBV010000319">
    <property type="protein sequence ID" value="NER60925.1"/>
    <property type="molecule type" value="Genomic_DNA"/>
</dbReference>